<evidence type="ECO:0000313" key="3">
    <source>
        <dbReference type="Proteomes" id="UP001209878"/>
    </source>
</evidence>
<dbReference type="AlphaFoldDB" id="A0AAD9P6K5"/>
<keyword evidence="3" id="KW-1185">Reference proteome</keyword>
<protein>
    <submittedName>
        <fullName evidence="2">Uncharacterized protein</fullName>
    </submittedName>
</protein>
<evidence type="ECO:0000256" key="1">
    <source>
        <dbReference type="SAM" id="SignalP"/>
    </source>
</evidence>
<gene>
    <name evidence="2" type="ORF">NP493_115g11014</name>
</gene>
<name>A0AAD9P6K5_RIDPI</name>
<feature type="chain" id="PRO_5041928598" evidence="1">
    <location>
        <begin position="21"/>
        <end position="128"/>
    </location>
</feature>
<proteinExistence type="predicted"/>
<comment type="caution">
    <text evidence="2">The sequence shown here is derived from an EMBL/GenBank/DDBJ whole genome shotgun (WGS) entry which is preliminary data.</text>
</comment>
<keyword evidence="1" id="KW-0732">Signal</keyword>
<reference evidence="2" key="1">
    <citation type="journal article" date="2023" name="Mol. Biol. Evol.">
        <title>Third-Generation Sequencing Reveals the Adaptive Role of the Epigenome in Three Deep-Sea Polychaetes.</title>
        <authorList>
            <person name="Perez M."/>
            <person name="Aroh O."/>
            <person name="Sun Y."/>
            <person name="Lan Y."/>
            <person name="Juniper S.K."/>
            <person name="Young C.R."/>
            <person name="Angers B."/>
            <person name="Qian P.Y."/>
        </authorList>
    </citation>
    <scope>NUCLEOTIDE SEQUENCE</scope>
    <source>
        <strain evidence="2">R07B-5</strain>
    </source>
</reference>
<organism evidence="2 3">
    <name type="scientific">Ridgeia piscesae</name>
    <name type="common">Tubeworm</name>
    <dbReference type="NCBI Taxonomy" id="27915"/>
    <lineage>
        <taxon>Eukaryota</taxon>
        <taxon>Metazoa</taxon>
        <taxon>Spiralia</taxon>
        <taxon>Lophotrochozoa</taxon>
        <taxon>Annelida</taxon>
        <taxon>Polychaeta</taxon>
        <taxon>Sedentaria</taxon>
        <taxon>Canalipalpata</taxon>
        <taxon>Sabellida</taxon>
        <taxon>Siboglinidae</taxon>
        <taxon>Ridgeia</taxon>
    </lineage>
</organism>
<accession>A0AAD9P6K5</accession>
<feature type="signal peptide" evidence="1">
    <location>
        <begin position="1"/>
        <end position="20"/>
    </location>
</feature>
<dbReference type="EMBL" id="JAODUO010000114">
    <property type="protein sequence ID" value="KAK2189119.1"/>
    <property type="molecule type" value="Genomic_DNA"/>
</dbReference>
<dbReference type="Proteomes" id="UP001209878">
    <property type="component" value="Unassembled WGS sequence"/>
</dbReference>
<sequence>MSSKCTLLCVVVYIVAVVSSKRTETAEPNLSLQKSRWPTHASVFEYYLKLRKPWLLLPDNNRCYHHKCDSSDDCCRSFSICDRATSVCIDCWYKYPCLSDGDCCEMFPVCSKEATQKSYLGTEYGMCY</sequence>
<evidence type="ECO:0000313" key="2">
    <source>
        <dbReference type="EMBL" id="KAK2189119.1"/>
    </source>
</evidence>